<accession>A0A5B7GJY9</accession>
<evidence type="ECO:0000313" key="3">
    <source>
        <dbReference type="Proteomes" id="UP000324222"/>
    </source>
</evidence>
<comment type="caution">
    <text evidence="2">The sequence shown here is derived from an EMBL/GenBank/DDBJ whole genome shotgun (WGS) entry which is preliminary data.</text>
</comment>
<feature type="compositionally biased region" description="Basic and acidic residues" evidence="1">
    <location>
        <begin position="31"/>
        <end position="50"/>
    </location>
</feature>
<dbReference type="EMBL" id="VSRR010016434">
    <property type="protein sequence ID" value="MPC59292.1"/>
    <property type="molecule type" value="Genomic_DNA"/>
</dbReference>
<reference evidence="2 3" key="1">
    <citation type="submission" date="2019-05" db="EMBL/GenBank/DDBJ databases">
        <title>Another draft genome of Portunus trituberculatus and its Hox gene families provides insights of decapod evolution.</title>
        <authorList>
            <person name="Jeong J.-H."/>
            <person name="Song I."/>
            <person name="Kim S."/>
            <person name="Choi T."/>
            <person name="Kim D."/>
            <person name="Ryu S."/>
            <person name="Kim W."/>
        </authorList>
    </citation>
    <scope>NUCLEOTIDE SEQUENCE [LARGE SCALE GENOMIC DNA]</scope>
    <source>
        <tissue evidence="2">Muscle</tissue>
    </source>
</reference>
<keyword evidence="3" id="KW-1185">Reference proteome</keyword>
<feature type="region of interest" description="Disordered" evidence="1">
    <location>
        <begin position="1"/>
        <end position="69"/>
    </location>
</feature>
<evidence type="ECO:0000256" key="1">
    <source>
        <dbReference type="SAM" id="MobiDB-lite"/>
    </source>
</evidence>
<name>A0A5B7GJY9_PORTR</name>
<dbReference type="Proteomes" id="UP000324222">
    <property type="component" value="Unassembled WGS sequence"/>
</dbReference>
<protein>
    <submittedName>
        <fullName evidence="2">Uncharacterized protein</fullName>
    </submittedName>
</protein>
<evidence type="ECO:0000313" key="2">
    <source>
        <dbReference type="EMBL" id="MPC59292.1"/>
    </source>
</evidence>
<proteinExistence type="predicted"/>
<dbReference type="AlphaFoldDB" id="A0A5B7GJY9"/>
<organism evidence="2 3">
    <name type="scientific">Portunus trituberculatus</name>
    <name type="common">Swimming crab</name>
    <name type="synonym">Neptunus trituberculatus</name>
    <dbReference type="NCBI Taxonomy" id="210409"/>
    <lineage>
        <taxon>Eukaryota</taxon>
        <taxon>Metazoa</taxon>
        <taxon>Ecdysozoa</taxon>
        <taxon>Arthropoda</taxon>
        <taxon>Crustacea</taxon>
        <taxon>Multicrustacea</taxon>
        <taxon>Malacostraca</taxon>
        <taxon>Eumalacostraca</taxon>
        <taxon>Eucarida</taxon>
        <taxon>Decapoda</taxon>
        <taxon>Pleocyemata</taxon>
        <taxon>Brachyura</taxon>
        <taxon>Eubrachyura</taxon>
        <taxon>Portunoidea</taxon>
        <taxon>Portunidae</taxon>
        <taxon>Portuninae</taxon>
        <taxon>Portunus</taxon>
    </lineage>
</organism>
<gene>
    <name evidence="2" type="ORF">E2C01_053308</name>
</gene>
<sequence>MHGGERKRTVRKVHVPAGENGKEGTVVKVNAEGEGRRERAVGKVSSERPIKSKPQSHRKQYPSLARSSGGRTWVAQVGVQNQQIWCPVSAAMNNTPMRATNT</sequence>